<dbReference type="Proteomes" id="UP001183222">
    <property type="component" value="Unassembled WGS sequence"/>
</dbReference>
<dbReference type="Gene3D" id="1.25.40.10">
    <property type="entry name" value="Tetratricopeptide repeat domain"/>
    <property type="match status" value="2"/>
</dbReference>
<dbReference type="InterPro" id="IPR011990">
    <property type="entry name" value="TPR-like_helical_dom_sf"/>
</dbReference>
<accession>A0ABU2K7G8</accession>
<dbReference type="InterPro" id="IPR050498">
    <property type="entry name" value="Ycf3"/>
</dbReference>
<sequence>MVAGLAVTLFSISTVVAQPRGLLPADAPVVAAPVDPTGMTALQARLERVPGDWTTWNALGDAYLRQSIATADPGYYSRAEGAFARSLELRPEDNDGALTGQGALAGSRHDFGTALSLAQRALDINPYSAAALGVQVDALVELGQYEEAERALQRMLDVKPSTASLARASYYRELHGDISGARLALEDALAFASVESDKMFALQYLGELAFAHGDPTAAVQHYDAGLRLRPDDPALLAARAEARAALGQVAGALEDYENSVARLPDPGHLAEYATLLAAAGRAEEAQQQQQLVRTVYRLLQEGGSAVDLELAYYEAGLGNGDAAVAAAQREYDRRATVHTEDALAYALHVAGRDEEALPHALAAERLSSQNGAFAYHRGLIEAALGMPEARATLQRAVDINPYSTDGVAAAAALAAL</sequence>
<dbReference type="PANTHER" id="PTHR44858:SF1">
    <property type="entry name" value="UDP-N-ACETYLGLUCOSAMINE--PEPTIDE N-ACETYLGLUCOSAMINYLTRANSFERASE SPINDLY-RELATED"/>
    <property type="match status" value="1"/>
</dbReference>
<dbReference type="InterPro" id="IPR019734">
    <property type="entry name" value="TPR_rpt"/>
</dbReference>
<evidence type="ECO:0000256" key="3">
    <source>
        <dbReference type="PROSITE-ProRule" id="PRU00339"/>
    </source>
</evidence>
<name>A0ABU2K7G8_9ACTN</name>
<keyword evidence="5" id="KW-1185">Reference proteome</keyword>
<keyword evidence="1" id="KW-0677">Repeat</keyword>
<dbReference type="Pfam" id="PF14559">
    <property type="entry name" value="TPR_19"/>
    <property type="match status" value="1"/>
</dbReference>
<comment type="caution">
    <text evidence="4">The sequence shown here is derived from an EMBL/GenBank/DDBJ whole genome shotgun (WGS) entry which is preliminary data.</text>
</comment>
<reference evidence="5" key="1">
    <citation type="submission" date="2023-07" db="EMBL/GenBank/DDBJ databases">
        <title>30 novel species of actinomycetes from the DSMZ collection.</title>
        <authorList>
            <person name="Nouioui I."/>
        </authorList>
    </citation>
    <scope>NUCLEOTIDE SEQUENCE [LARGE SCALE GENOMIC DNA]</scope>
    <source>
        <strain evidence="5">DSM 46792</strain>
    </source>
</reference>
<dbReference type="SUPFAM" id="SSF48452">
    <property type="entry name" value="TPR-like"/>
    <property type="match status" value="2"/>
</dbReference>
<evidence type="ECO:0000313" key="4">
    <source>
        <dbReference type="EMBL" id="MDT0276122.1"/>
    </source>
</evidence>
<keyword evidence="2 3" id="KW-0802">TPR repeat</keyword>
<dbReference type="PANTHER" id="PTHR44858">
    <property type="entry name" value="TETRATRICOPEPTIDE REPEAT PROTEIN 6"/>
    <property type="match status" value="1"/>
</dbReference>
<dbReference type="PROSITE" id="PS50005">
    <property type="entry name" value="TPR"/>
    <property type="match status" value="1"/>
</dbReference>
<proteinExistence type="predicted"/>
<evidence type="ECO:0000256" key="2">
    <source>
        <dbReference type="ARBA" id="ARBA00022803"/>
    </source>
</evidence>
<feature type="repeat" description="TPR" evidence="3">
    <location>
        <begin position="199"/>
        <end position="232"/>
    </location>
</feature>
<organism evidence="4 5">
    <name type="scientific">Blastococcus goldschmidtiae</name>
    <dbReference type="NCBI Taxonomy" id="3075546"/>
    <lineage>
        <taxon>Bacteria</taxon>
        <taxon>Bacillati</taxon>
        <taxon>Actinomycetota</taxon>
        <taxon>Actinomycetes</taxon>
        <taxon>Geodermatophilales</taxon>
        <taxon>Geodermatophilaceae</taxon>
        <taxon>Blastococcus</taxon>
    </lineage>
</organism>
<dbReference type="RefSeq" id="WP_311344942.1">
    <property type="nucleotide sequence ID" value="NZ_JAVREI010000005.1"/>
</dbReference>
<dbReference type="EMBL" id="JAVREI010000005">
    <property type="protein sequence ID" value="MDT0276122.1"/>
    <property type="molecule type" value="Genomic_DNA"/>
</dbReference>
<gene>
    <name evidence="4" type="ORF">RM425_09440</name>
</gene>
<evidence type="ECO:0000256" key="1">
    <source>
        <dbReference type="ARBA" id="ARBA00022737"/>
    </source>
</evidence>
<dbReference type="SMART" id="SM00028">
    <property type="entry name" value="TPR"/>
    <property type="match status" value="5"/>
</dbReference>
<evidence type="ECO:0000313" key="5">
    <source>
        <dbReference type="Proteomes" id="UP001183222"/>
    </source>
</evidence>
<protein>
    <submittedName>
        <fullName evidence="4">Tetratricopeptide repeat protein</fullName>
    </submittedName>
</protein>